<proteinExistence type="predicted"/>
<evidence type="ECO:0008006" key="4">
    <source>
        <dbReference type="Google" id="ProtNLM"/>
    </source>
</evidence>
<sequence length="148" mass="16667">MKKCLIVPIMLICVVISCTKNAETPVKKKSTPDESPYLKIEAKVTSNPFRLVSDQLKEVKAINKFTGDTVTGFVPVPVTPEYEQMIEYGYFLYGRCFVYGTMYNGNNGISLFVPCGINCVGLDPICPDDEDGWYTRKGERTVELKFEK</sequence>
<organism evidence="2 3">
    <name type="scientific">Chitinophaga silvatica</name>
    <dbReference type="NCBI Taxonomy" id="2282649"/>
    <lineage>
        <taxon>Bacteria</taxon>
        <taxon>Pseudomonadati</taxon>
        <taxon>Bacteroidota</taxon>
        <taxon>Chitinophagia</taxon>
        <taxon>Chitinophagales</taxon>
        <taxon>Chitinophagaceae</taxon>
        <taxon>Chitinophaga</taxon>
    </lineage>
</organism>
<feature type="signal peptide" evidence="1">
    <location>
        <begin position="1"/>
        <end position="22"/>
    </location>
</feature>
<dbReference type="RefSeq" id="WP_116973825.1">
    <property type="nucleotide sequence ID" value="NZ_QPMM01000001.1"/>
</dbReference>
<reference evidence="2 3" key="1">
    <citation type="submission" date="2018-07" db="EMBL/GenBank/DDBJ databases">
        <title>Chitinophaga K2CV101002-2 sp. nov., isolated from a monsoon evergreen broad-leaved forest soil.</title>
        <authorList>
            <person name="Lv Y."/>
        </authorList>
    </citation>
    <scope>NUCLEOTIDE SEQUENCE [LARGE SCALE GENOMIC DNA]</scope>
    <source>
        <strain evidence="2 3">GDMCC 1.1288</strain>
    </source>
</reference>
<dbReference type="PROSITE" id="PS51257">
    <property type="entry name" value="PROKAR_LIPOPROTEIN"/>
    <property type="match status" value="1"/>
</dbReference>
<evidence type="ECO:0000256" key="1">
    <source>
        <dbReference type="SAM" id="SignalP"/>
    </source>
</evidence>
<keyword evidence="3" id="KW-1185">Reference proteome</keyword>
<gene>
    <name evidence="2" type="ORF">DVR12_02265</name>
</gene>
<evidence type="ECO:0000313" key="3">
    <source>
        <dbReference type="Proteomes" id="UP000260644"/>
    </source>
</evidence>
<dbReference type="AlphaFoldDB" id="A0A3E1YH01"/>
<name>A0A3E1YH01_9BACT</name>
<accession>A0A3E1YH01</accession>
<evidence type="ECO:0000313" key="2">
    <source>
        <dbReference type="EMBL" id="RFS26634.1"/>
    </source>
</evidence>
<comment type="caution">
    <text evidence="2">The sequence shown here is derived from an EMBL/GenBank/DDBJ whole genome shotgun (WGS) entry which is preliminary data.</text>
</comment>
<protein>
    <recommendedName>
        <fullName evidence="4">Lipoprotein</fullName>
    </recommendedName>
</protein>
<feature type="chain" id="PRO_5017691537" description="Lipoprotein" evidence="1">
    <location>
        <begin position="23"/>
        <end position="148"/>
    </location>
</feature>
<dbReference type="EMBL" id="QPMM01000001">
    <property type="protein sequence ID" value="RFS26634.1"/>
    <property type="molecule type" value="Genomic_DNA"/>
</dbReference>
<dbReference type="Proteomes" id="UP000260644">
    <property type="component" value="Unassembled WGS sequence"/>
</dbReference>
<keyword evidence="1" id="KW-0732">Signal</keyword>